<dbReference type="Gene3D" id="3.30.70.590">
    <property type="entry name" value="Poly(A) polymerase predicted RNA binding domain"/>
    <property type="match status" value="1"/>
</dbReference>
<evidence type="ECO:0000256" key="4">
    <source>
        <dbReference type="ARBA" id="ARBA00022664"/>
    </source>
</evidence>
<dbReference type="EMBL" id="LSBJ02000002">
    <property type="protein sequence ID" value="OAQ71166.1"/>
    <property type="molecule type" value="Genomic_DNA"/>
</dbReference>
<evidence type="ECO:0000256" key="2">
    <source>
        <dbReference type="ARBA" id="ARBA00010912"/>
    </source>
</evidence>
<comment type="subcellular location">
    <subcellularLocation>
        <location evidence="1">Nucleus</location>
    </subcellularLocation>
</comment>
<dbReference type="InterPro" id="IPR036691">
    <property type="entry name" value="Endo/exonu/phosph_ase_sf"/>
</dbReference>
<evidence type="ECO:0000256" key="6">
    <source>
        <dbReference type="ARBA" id="ARBA00022741"/>
    </source>
</evidence>
<feature type="domain" description="MJ1316 RNA cyclic group end recognition" evidence="11">
    <location>
        <begin position="1119"/>
        <end position="1189"/>
    </location>
</feature>
<feature type="domain" description="Endonuclease/exonuclease/phosphatase" evidence="10">
    <location>
        <begin position="247"/>
        <end position="547"/>
    </location>
</feature>
<dbReference type="Pfam" id="PF04928">
    <property type="entry name" value="PAP_central"/>
    <property type="match status" value="1"/>
</dbReference>
<organism evidence="13 14">
    <name type="scientific">Pochonia chlamydosporia 170</name>
    <dbReference type="NCBI Taxonomy" id="1380566"/>
    <lineage>
        <taxon>Eukaryota</taxon>
        <taxon>Fungi</taxon>
        <taxon>Dikarya</taxon>
        <taxon>Ascomycota</taxon>
        <taxon>Pezizomycotina</taxon>
        <taxon>Sordariomycetes</taxon>
        <taxon>Hypocreomycetidae</taxon>
        <taxon>Hypocreales</taxon>
        <taxon>Clavicipitaceae</taxon>
        <taxon>Pochonia</taxon>
    </lineage>
</organism>
<dbReference type="Proteomes" id="UP000078397">
    <property type="component" value="Unassembled WGS sequence"/>
</dbReference>
<evidence type="ECO:0000256" key="3">
    <source>
        <dbReference type="ARBA" id="ARBA00012388"/>
    </source>
</evidence>
<dbReference type="InterPro" id="IPR011068">
    <property type="entry name" value="NuclTrfase_I-like_C"/>
</dbReference>
<dbReference type="SUPFAM" id="SSF55144">
    <property type="entry name" value="LigT-like"/>
    <property type="match status" value="1"/>
</dbReference>
<dbReference type="PANTHER" id="PTHR10682:SF23">
    <property type="entry name" value="POLYNUCLEOTIDE ADENYLYLTRANSFERASE"/>
    <property type="match status" value="1"/>
</dbReference>
<dbReference type="InterPro" id="IPR043519">
    <property type="entry name" value="NT_sf"/>
</dbReference>
<evidence type="ECO:0000259" key="12">
    <source>
        <dbReference type="Pfam" id="PF04928"/>
    </source>
</evidence>
<proteinExistence type="inferred from homology"/>
<keyword evidence="6" id="KW-0547">Nucleotide-binding</keyword>
<feature type="domain" description="Poly(A) polymerase central" evidence="12">
    <location>
        <begin position="764"/>
        <end position="887"/>
    </location>
</feature>
<dbReference type="EC" id="2.7.7.19" evidence="3"/>
<dbReference type="RefSeq" id="XP_018147703.1">
    <property type="nucleotide sequence ID" value="XM_018291255.1"/>
</dbReference>
<evidence type="ECO:0000256" key="8">
    <source>
        <dbReference type="ARBA" id="ARBA00023242"/>
    </source>
</evidence>
<dbReference type="InterPro" id="IPR040459">
    <property type="entry name" value="MJ1316"/>
</dbReference>
<evidence type="ECO:0000313" key="14">
    <source>
        <dbReference type="Proteomes" id="UP000078397"/>
    </source>
</evidence>
<dbReference type="InterPro" id="IPR009097">
    <property type="entry name" value="Cyclic_Pdiesterase"/>
</dbReference>
<comment type="similarity">
    <text evidence="2">Belongs to the poly(A) polymerase family.</text>
</comment>
<dbReference type="SUPFAM" id="SSF56219">
    <property type="entry name" value="DNase I-like"/>
    <property type="match status" value="1"/>
</dbReference>
<accession>A0A179FZS2</accession>
<dbReference type="InterPro" id="IPR002934">
    <property type="entry name" value="Polymerase_NTP_transf_dom"/>
</dbReference>
<evidence type="ECO:0000259" key="10">
    <source>
        <dbReference type="Pfam" id="PF03372"/>
    </source>
</evidence>
<gene>
    <name evidence="13" type="ORF">VFPPC_13480</name>
</gene>
<dbReference type="GO" id="GO:0003723">
    <property type="term" value="F:RNA binding"/>
    <property type="evidence" value="ECO:0007669"/>
    <property type="project" value="InterPro"/>
</dbReference>
<evidence type="ECO:0000259" key="9">
    <source>
        <dbReference type="Pfam" id="PF01909"/>
    </source>
</evidence>
<dbReference type="Pfam" id="PF01909">
    <property type="entry name" value="NTP_transf_2"/>
    <property type="match status" value="1"/>
</dbReference>
<dbReference type="Gene3D" id="3.30.460.10">
    <property type="entry name" value="Beta Polymerase, domain 2"/>
    <property type="match status" value="1"/>
</dbReference>
<dbReference type="GO" id="GO:0005524">
    <property type="term" value="F:ATP binding"/>
    <property type="evidence" value="ECO:0007669"/>
    <property type="project" value="UniProtKB-KW"/>
</dbReference>
<dbReference type="Gene3D" id="3.60.10.10">
    <property type="entry name" value="Endonuclease/exonuclease/phosphatase"/>
    <property type="match status" value="1"/>
</dbReference>
<dbReference type="InterPro" id="IPR005135">
    <property type="entry name" value="Endo/exonuclease/phosphatase"/>
</dbReference>
<keyword evidence="4" id="KW-0507">mRNA processing</keyword>
<dbReference type="SUPFAM" id="SSF55003">
    <property type="entry name" value="PAP/Archaeal CCA-adding enzyme, C-terminal domain"/>
    <property type="match status" value="1"/>
</dbReference>
<dbReference type="Gene3D" id="1.10.1410.10">
    <property type="match status" value="1"/>
</dbReference>
<keyword evidence="7" id="KW-0067">ATP-binding</keyword>
<evidence type="ECO:0000256" key="1">
    <source>
        <dbReference type="ARBA" id="ARBA00004123"/>
    </source>
</evidence>
<name>A0A179FZS2_METCM</name>
<protein>
    <recommendedName>
        <fullName evidence="3">polynucleotide adenylyltransferase</fullName>
        <ecNumber evidence="3">2.7.7.19</ecNumber>
    </recommendedName>
</protein>
<dbReference type="InterPro" id="IPR007012">
    <property type="entry name" value="PolA_pol_cen_dom"/>
</dbReference>
<dbReference type="KEGG" id="pchm:VFPPC_13480"/>
<dbReference type="Pfam" id="PF04457">
    <property type="entry name" value="MJ1316"/>
    <property type="match status" value="1"/>
</dbReference>
<dbReference type="OrthoDB" id="10263155at2759"/>
<dbReference type="GO" id="GO:0006397">
    <property type="term" value="P:mRNA processing"/>
    <property type="evidence" value="ECO:0007669"/>
    <property type="project" value="UniProtKB-KW"/>
</dbReference>
<evidence type="ECO:0000259" key="11">
    <source>
        <dbReference type="Pfam" id="PF04457"/>
    </source>
</evidence>
<sequence>MAANFSASHDSAICLIPPEDLWSPINSIRRLYDKAHEKWPPHINLVYPFVRPDLIPEVVDILRRLDLTSLAPTTISLREADAFNHKSHNTIILRPRQRGPRLASELVNAIREAVGWPAQDDYNAHMTVGQTEDAESDSHNFLMNKARLLTPVTWDVGRLAILVRDSPGGPVSGRPMQLWGYIDIHSQQLHQSLPPLKFHLDASKQGAHAQETFQFSPSSLSWHTMADIPPHHPSPQIPDPTRRLVVASYNVLAEFQWPPGASRYPSLISNILSERAAADVLVLQEVTDHFLPFLLQDQDVRTQYRFSTHGPPGHPGHRPLPSLLNVVVLSKLPFSWDYLPFARKHKGAAVLKLAISSETSSTNPDAYPIILTACHLSQGLTDGAVVAKKNELHKLVTYLSTEFSRHPWIIAGDFNLATSAFTIDQARQKGQLSSCGYQYLCEIDQIFADYRLQDAWLLTRLRSGVSQDTCSHSQLAGDLFEGEQGATFDPLNNNLAEMAVGSGLNNRPQRYDRILFNSAFSLSACGFNTFGRPVADTNTGNSAASDHWGIRCLFKNLEGSESITIGGSGHTVATNFRKAPSSLGNLEDLKNSLVTLGCLPTSREEELRRKAINALRDVLCEPDKEHMGQRQRAGFDVILIPVGSYGLGVWTPDSDVDCLCVGNISSKTFFALAVSKIKRARNRDVNIIRIVRAKTGTMLELIVLGVKFDLQYCAAAQITKYYPDIMNHPASDPAFNLPIQTLSKLKPARDLAYLRRSIPDLAKYRLAHLLVKAWAKSRGLYSARFGLLGGINVSAMLVPICKILAYEGRNATTADILTTFFHHYAGFDWKSNMVFDPLFHGNVKYHRTQRECMCLLGWHAPSLNTALNASVATVGTLSSELVRARNLLLQEGVDWNTFLRGTKPLTALSELTAGNASDFLICYKSYIKIDARYWGSSPSKGRRFVGWLESRCVMILVDVNRKAPALATRIWPARFVSQGDDAETQEFHYSYLVGLAWQDVQGSNKPKEEAKNVEQSLLSILQDFENRIRTDQKYFDSGSCWAMASLVGTNDVQQLQLDQQSWRDGNAGDTDSEGCLDLEEEEEEEDDGAQELPASTPITLERRSTGSKSNIEVSASGKLRTATDVMNRLRWDSAMDSSNYLVGYEDRFTGAKEKDLGQWKTEQTDEEFIPQHRILYFKRKTDSFIVWERRTRTDNIFGSGVG</sequence>
<dbReference type="STRING" id="1380566.A0A179FZS2"/>
<dbReference type="PANTHER" id="PTHR10682">
    <property type="entry name" value="POLY A POLYMERASE"/>
    <property type="match status" value="1"/>
</dbReference>
<feature type="domain" description="Polymerase nucleotidyl transferase" evidence="9">
    <location>
        <begin position="636"/>
        <end position="668"/>
    </location>
</feature>
<dbReference type="SUPFAM" id="SSF81301">
    <property type="entry name" value="Nucleotidyltransferase"/>
    <property type="match status" value="1"/>
</dbReference>
<dbReference type="GO" id="GO:1990817">
    <property type="term" value="F:poly(A) RNA polymerase activity"/>
    <property type="evidence" value="ECO:0007669"/>
    <property type="project" value="UniProtKB-EC"/>
</dbReference>
<evidence type="ECO:0000313" key="13">
    <source>
        <dbReference type="EMBL" id="OAQ71166.1"/>
    </source>
</evidence>
<evidence type="ECO:0000256" key="7">
    <source>
        <dbReference type="ARBA" id="ARBA00022840"/>
    </source>
</evidence>
<keyword evidence="14" id="KW-1185">Reference proteome</keyword>
<dbReference type="AlphaFoldDB" id="A0A179FZS2"/>
<reference evidence="13 14" key="1">
    <citation type="journal article" date="2016" name="PLoS Pathog.">
        <title>Biosynthesis of antibiotic leucinostatins in bio-control fungus Purpureocillium lilacinum and their inhibition on phytophthora revealed by genome mining.</title>
        <authorList>
            <person name="Wang G."/>
            <person name="Liu Z."/>
            <person name="Lin R."/>
            <person name="Li E."/>
            <person name="Mao Z."/>
            <person name="Ling J."/>
            <person name="Yang Y."/>
            <person name="Yin W.B."/>
            <person name="Xie B."/>
        </authorList>
    </citation>
    <scope>NUCLEOTIDE SEQUENCE [LARGE SCALE GENOMIC DNA]</scope>
    <source>
        <strain evidence="13">170</strain>
    </source>
</reference>
<comment type="caution">
    <text evidence="13">The sequence shown here is derived from an EMBL/GenBank/DDBJ whole genome shotgun (WGS) entry which is preliminary data.</text>
</comment>
<dbReference type="Pfam" id="PF03372">
    <property type="entry name" value="Exo_endo_phos"/>
    <property type="match status" value="1"/>
</dbReference>
<keyword evidence="8" id="KW-0539">Nucleus</keyword>
<dbReference type="SUPFAM" id="SSF81631">
    <property type="entry name" value="PAP/OAS1 substrate-binding domain"/>
    <property type="match status" value="1"/>
</dbReference>
<dbReference type="GeneID" id="28855249"/>
<evidence type="ECO:0000256" key="5">
    <source>
        <dbReference type="ARBA" id="ARBA00022679"/>
    </source>
</evidence>
<dbReference type="Gene3D" id="3.90.1140.10">
    <property type="entry name" value="Cyclic phosphodiesterase"/>
    <property type="match status" value="1"/>
</dbReference>
<dbReference type="Pfam" id="PF13563">
    <property type="entry name" value="2_5_RNA_ligase2"/>
    <property type="match status" value="1"/>
</dbReference>
<keyword evidence="5" id="KW-0808">Transferase</keyword>
<dbReference type="GO" id="GO:0031123">
    <property type="term" value="P:RNA 3'-end processing"/>
    <property type="evidence" value="ECO:0007669"/>
    <property type="project" value="InterPro"/>
</dbReference>
<dbReference type="GO" id="GO:0005634">
    <property type="term" value="C:nucleus"/>
    <property type="evidence" value="ECO:0007669"/>
    <property type="project" value="UniProtKB-SubCell"/>
</dbReference>